<feature type="domain" description="PB1-like" evidence="3">
    <location>
        <begin position="1"/>
        <end position="103"/>
    </location>
</feature>
<evidence type="ECO:0008006" key="6">
    <source>
        <dbReference type="Google" id="ProtNLM"/>
    </source>
</evidence>
<dbReference type="InterPro" id="IPR058594">
    <property type="entry name" value="PB1-like_dom_pln"/>
</dbReference>
<feature type="compositionally biased region" description="Basic and acidic residues" evidence="1">
    <location>
        <begin position="116"/>
        <end position="125"/>
    </location>
</feature>
<dbReference type="PANTHER" id="PTHR31973">
    <property type="entry name" value="POLYPROTEIN, PUTATIVE-RELATED"/>
    <property type="match status" value="1"/>
</dbReference>
<dbReference type="PANTHER" id="PTHR31973:SF187">
    <property type="entry name" value="MUTATOR TRANSPOSASE MUDRA PROTEIN"/>
    <property type="match status" value="1"/>
</dbReference>
<protein>
    <recommendedName>
        <fullName evidence="6">Transposase MuDR plant domain-containing protein</fullName>
    </recommendedName>
</protein>
<dbReference type="InterPro" id="IPR004332">
    <property type="entry name" value="Transposase_MuDR"/>
</dbReference>
<feature type="region of interest" description="Disordered" evidence="1">
    <location>
        <begin position="116"/>
        <end position="214"/>
    </location>
</feature>
<evidence type="ECO:0000313" key="5">
    <source>
        <dbReference type="Proteomes" id="UP001293593"/>
    </source>
</evidence>
<feature type="compositionally biased region" description="Basic and acidic residues" evidence="1">
    <location>
        <begin position="196"/>
        <end position="213"/>
    </location>
</feature>
<name>A0AAE1N6A0_9FABA</name>
<feature type="compositionally biased region" description="Basic and acidic residues" evidence="1">
    <location>
        <begin position="174"/>
        <end position="183"/>
    </location>
</feature>
<evidence type="ECO:0000259" key="3">
    <source>
        <dbReference type="Pfam" id="PF26130"/>
    </source>
</evidence>
<evidence type="ECO:0000256" key="1">
    <source>
        <dbReference type="SAM" id="MobiDB-lite"/>
    </source>
</evidence>
<dbReference type="Proteomes" id="UP001293593">
    <property type="component" value="Unassembled WGS sequence"/>
</dbReference>
<feature type="compositionally biased region" description="Acidic residues" evidence="1">
    <location>
        <begin position="184"/>
        <end position="195"/>
    </location>
</feature>
<accession>A0AAE1N6A0</accession>
<keyword evidence="5" id="KW-1185">Reference proteome</keyword>
<proteinExistence type="predicted"/>
<organism evidence="4 5">
    <name type="scientific">Acacia crassicarpa</name>
    <name type="common">northern wattle</name>
    <dbReference type="NCBI Taxonomy" id="499986"/>
    <lineage>
        <taxon>Eukaryota</taxon>
        <taxon>Viridiplantae</taxon>
        <taxon>Streptophyta</taxon>
        <taxon>Embryophyta</taxon>
        <taxon>Tracheophyta</taxon>
        <taxon>Spermatophyta</taxon>
        <taxon>Magnoliopsida</taxon>
        <taxon>eudicotyledons</taxon>
        <taxon>Gunneridae</taxon>
        <taxon>Pentapetalae</taxon>
        <taxon>rosids</taxon>
        <taxon>fabids</taxon>
        <taxon>Fabales</taxon>
        <taxon>Fabaceae</taxon>
        <taxon>Caesalpinioideae</taxon>
        <taxon>mimosoid clade</taxon>
        <taxon>Acacieae</taxon>
        <taxon>Acacia</taxon>
    </lineage>
</organism>
<dbReference type="Pfam" id="PF26130">
    <property type="entry name" value="PB1-like"/>
    <property type="match status" value="1"/>
</dbReference>
<sequence length="410" mass="47932">MDEYIVIVYHHGGLLVRNDDGVLVYINGRVDQLPEVDVDFVNLKDLETILKGYGYEKCARMMWLKLDKPDLEHGLQPLCLDSNIKAMCVAALANGNRIHIYFEGCISVPDIISPAHSHDSEEDHGMFSAEEESDSYESAKDEAYKPPSPGVEDLSEEDDKDACRPKKKKPTRQSNEDNNKENLVEEDNLGEEENLDRDKNFVQEENLVHKEDANNSFEENRYEDDYEKLKTPCSSDNKGHDSEVWPQFNEKPEFGHVYLELGMEIVSIQQFKNVVKDYNISLRRQFIWLKNDKARSRARCNVEDCEWLIYCAWNSKLNTFQIKTFYDNHTYCRVFQNKRATGYWVAKKLEKQILTQPNMTRTEVYEHMKVQYNTHLNMKKVSKALQKVKKSIEGSEKEQYGKLREYFSEN</sequence>
<evidence type="ECO:0000259" key="2">
    <source>
        <dbReference type="Pfam" id="PF03108"/>
    </source>
</evidence>
<comment type="caution">
    <text evidence="4">The sequence shown here is derived from an EMBL/GenBank/DDBJ whole genome shotgun (WGS) entry which is preliminary data.</text>
</comment>
<reference evidence="4" key="1">
    <citation type="submission" date="2023-10" db="EMBL/GenBank/DDBJ databases">
        <title>Chromosome-level genome of the transformable northern wattle, Acacia crassicarpa.</title>
        <authorList>
            <person name="Massaro I."/>
            <person name="Sinha N.R."/>
            <person name="Poethig S."/>
            <person name="Leichty A.R."/>
        </authorList>
    </citation>
    <scope>NUCLEOTIDE SEQUENCE</scope>
    <source>
        <strain evidence="4">Acra3RX</strain>
        <tissue evidence="4">Leaf</tissue>
    </source>
</reference>
<evidence type="ECO:0000313" key="4">
    <source>
        <dbReference type="EMBL" id="KAK4283379.1"/>
    </source>
</evidence>
<dbReference type="AlphaFoldDB" id="A0AAE1N6A0"/>
<gene>
    <name evidence="4" type="ORF">QN277_000333</name>
</gene>
<feature type="domain" description="Transposase MuDR plant" evidence="2">
    <location>
        <begin position="259"/>
        <end position="322"/>
    </location>
</feature>
<dbReference type="EMBL" id="JAWXYG010000001">
    <property type="protein sequence ID" value="KAK4283379.1"/>
    <property type="molecule type" value="Genomic_DNA"/>
</dbReference>
<dbReference type="Pfam" id="PF03108">
    <property type="entry name" value="DBD_Tnp_Mut"/>
    <property type="match status" value="1"/>
</dbReference>